<comment type="caution">
    <text evidence="1">The sequence shown here is derived from an EMBL/GenBank/DDBJ whole genome shotgun (WGS) entry which is preliminary data.</text>
</comment>
<evidence type="ECO:0000313" key="1">
    <source>
        <dbReference type="EMBL" id="GAL19619.1"/>
    </source>
</evidence>
<keyword evidence="2" id="KW-1185">Reference proteome</keyword>
<sequence>MNLEELPEYGESVKLKTPREGADTAIWLATLAEDGPTAGFFTEREAISW</sequence>
<dbReference type="Proteomes" id="UP000029228">
    <property type="component" value="Unassembled WGS sequence"/>
</dbReference>
<dbReference type="EMBL" id="BBMR01000004">
    <property type="protein sequence ID" value="GAL19619.1"/>
    <property type="molecule type" value="Genomic_DNA"/>
</dbReference>
<dbReference type="STRING" id="990268.JCM19235_975"/>
<protein>
    <submittedName>
        <fullName evidence="1">Uncharacterized protein</fullName>
    </submittedName>
</protein>
<organism evidence="1 2">
    <name type="scientific">Vibrio maritimus</name>
    <dbReference type="NCBI Taxonomy" id="990268"/>
    <lineage>
        <taxon>Bacteria</taxon>
        <taxon>Pseudomonadati</taxon>
        <taxon>Pseudomonadota</taxon>
        <taxon>Gammaproteobacteria</taxon>
        <taxon>Vibrionales</taxon>
        <taxon>Vibrionaceae</taxon>
        <taxon>Vibrio</taxon>
    </lineage>
</organism>
<name>A0A090RZE6_9VIBR</name>
<accession>A0A090RZE6</accession>
<reference evidence="1 2" key="1">
    <citation type="submission" date="2014-09" db="EMBL/GenBank/DDBJ databases">
        <title>Vibrio maritimus JCM 19235. (C45) whole genome shotgun sequence.</title>
        <authorList>
            <person name="Sawabe T."/>
            <person name="Meirelles P."/>
            <person name="Nakanishi M."/>
            <person name="Sayaka M."/>
            <person name="Hattori M."/>
            <person name="Ohkuma M."/>
        </authorList>
    </citation>
    <scope>NUCLEOTIDE SEQUENCE [LARGE SCALE GENOMIC DNA]</scope>
    <source>
        <strain evidence="2">JCM19235</strain>
    </source>
</reference>
<proteinExistence type="predicted"/>
<evidence type="ECO:0000313" key="2">
    <source>
        <dbReference type="Proteomes" id="UP000029228"/>
    </source>
</evidence>
<dbReference type="AlphaFoldDB" id="A0A090RZE6"/>
<gene>
    <name evidence="1" type="ORF">JCM19235_975</name>
</gene>